<comment type="subcellular location">
    <subcellularLocation>
        <location evidence="1">Secreted</location>
    </subcellularLocation>
</comment>
<organism evidence="8 9">
    <name type="scientific">Lederbergia graminis</name>
    <dbReference type="NCBI Taxonomy" id="735518"/>
    <lineage>
        <taxon>Bacteria</taxon>
        <taxon>Bacillati</taxon>
        <taxon>Bacillota</taxon>
        <taxon>Bacilli</taxon>
        <taxon>Bacillales</taxon>
        <taxon>Bacillaceae</taxon>
        <taxon>Lederbergia</taxon>
    </lineage>
</organism>
<evidence type="ECO:0000256" key="3">
    <source>
        <dbReference type="ARBA" id="ARBA00022729"/>
    </source>
</evidence>
<dbReference type="InterPro" id="IPR003646">
    <property type="entry name" value="SH3-like_bac-type"/>
</dbReference>
<reference evidence="9" key="1">
    <citation type="journal article" date="2019" name="Int. J. Syst. Evol. Microbiol.">
        <title>The Global Catalogue of Microorganisms (GCM) 10K type strain sequencing project: providing services to taxonomists for standard genome sequencing and annotation.</title>
        <authorList>
            <consortium name="The Broad Institute Genomics Platform"/>
            <consortium name="The Broad Institute Genome Sequencing Center for Infectious Disease"/>
            <person name="Wu L."/>
            <person name="Ma J."/>
        </authorList>
    </citation>
    <scope>NUCLEOTIDE SEQUENCE [LARGE SCALE GENOMIC DNA]</scope>
    <source>
        <strain evidence="9">CGMCC 1.12237</strain>
    </source>
</reference>
<protein>
    <submittedName>
        <fullName evidence="8">N-acetylglucosaminidase</fullName>
    </submittedName>
</protein>
<comment type="caution">
    <text evidence="8">The sequence shown here is derived from an EMBL/GenBank/DDBJ whole genome shotgun (WGS) entry which is preliminary data.</text>
</comment>
<evidence type="ECO:0000256" key="4">
    <source>
        <dbReference type="ARBA" id="ARBA00022801"/>
    </source>
</evidence>
<dbReference type="InterPro" id="IPR025987">
    <property type="entry name" value="GW_dom"/>
</dbReference>
<keyword evidence="2" id="KW-0964">Secreted</keyword>
<dbReference type="InterPro" id="IPR052354">
    <property type="entry name" value="Cell_Wall_Dynamics_Protein"/>
</dbReference>
<evidence type="ECO:0000313" key="9">
    <source>
        <dbReference type="Proteomes" id="UP001596147"/>
    </source>
</evidence>
<feature type="domain" description="SH3b" evidence="7">
    <location>
        <begin position="536"/>
        <end position="606"/>
    </location>
</feature>
<name>A0ABW0LK21_9BACI</name>
<dbReference type="RefSeq" id="WP_382352346.1">
    <property type="nucleotide sequence ID" value="NZ_JBHSMC010000015.1"/>
</dbReference>
<evidence type="ECO:0000313" key="8">
    <source>
        <dbReference type="EMBL" id="MFC5465626.1"/>
    </source>
</evidence>
<evidence type="ECO:0000256" key="2">
    <source>
        <dbReference type="ARBA" id="ARBA00022525"/>
    </source>
</evidence>
<keyword evidence="3 6" id="KW-0732">Signal</keyword>
<dbReference type="PANTHER" id="PTHR34408">
    <property type="entry name" value="FAMILY PROTEIN, PUTATIVE-RELATED"/>
    <property type="match status" value="1"/>
</dbReference>
<evidence type="ECO:0000256" key="6">
    <source>
        <dbReference type="SAM" id="SignalP"/>
    </source>
</evidence>
<evidence type="ECO:0000259" key="7">
    <source>
        <dbReference type="PROSITE" id="PS51781"/>
    </source>
</evidence>
<dbReference type="Pfam" id="PF01832">
    <property type="entry name" value="Glucosaminidase"/>
    <property type="match status" value="1"/>
</dbReference>
<accession>A0ABW0LK21</accession>
<dbReference type="PANTHER" id="PTHR34408:SF1">
    <property type="entry name" value="GLYCOSYL HYDROLASE FAMILY 19 DOMAIN-CONTAINING PROTEIN HI_1415"/>
    <property type="match status" value="1"/>
</dbReference>
<keyword evidence="4" id="KW-0378">Hydrolase</keyword>
<dbReference type="EMBL" id="JBHSMC010000015">
    <property type="protein sequence ID" value="MFC5465626.1"/>
    <property type="molecule type" value="Genomic_DNA"/>
</dbReference>
<dbReference type="PROSITE" id="PS51781">
    <property type="entry name" value="SH3B"/>
    <property type="match status" value="1"/>
</dbReference>
<dbReference type="SUPFAM" id="SSF82057">
    <property type="entry name" value="Prokaryotic SH3-related domain"/>
    <property type="match status" value="2"/>
</dbReference>
<dbReference type="InterPro" id="IPR002901">
    <property type="entry name" value="MGlyc_endo_b_GlcNAc-like_dom"/>
</dbReference>
<gene>
    <name evidence="8" type="ORF">ACFPM4_12815</name>
</gene>
<keyword evidence="9" id="KW-1185">Reference proteome</keyword>
<feature type="chain" id="PRO_5046792468" evidence="6">
    <location>
        <begin position="26"/>
        <end position="871"/>
    </location>
</feature>
<dbReference type="Gene3D" id="2.30.30.170">
    <property type="match status" value="6"/>
</dbReference>
<proteinExistence type="predicted"/>
<evidence type="ECO:0000256" key="1">
    <source>
        <dbReference type="ARBA" id="ARBA00004613"/>
    </source>
</evidence>
<dbReference type="SMART" id="SM00047">
    <property type="entry name" value="LYZ2"/>
    <property type="match status" value="1"/>
</dbReference>
<dbReference type="Gene3D" id="2.30.30.40">
    <property type="entry name" value="SH3 Domains"/>
    <property type="match status" value="2"/>
</dbReference>
<dbReference type="Pfam" id="PF08239">
    <property type="entry name" value="SH3_3"/>
    <property type="match status" value="1"/>
</dbReference>
<dbReference type="InterPro" id="IPR038200">
    <property type="entry name" value="GW_dom_sf"/>
</dbReference>
<dbReference type="SMART" id="SM00287">
    <property type="entry name" value="SH3b"/>
    <property type="match status" value="2"/>
</dbReference>
<sequence length="871" mass="97615">MKKKLGIIILALFMIGLTLPQISLAADVQSTSKLGRLDGANVTIFSELSNNASTSKAGSTYTDRVLYIKQQANWNGELYYRISLEARSGVIGWVKASDIWAQNHVGVDKRQKTFYLKGTGWAYTDAWGASKDVVYRNLSLYKDQEFKVNLTEKVGNYIWYRGTIDGKTVWVQSYNVLNQPTGKVNSTSKLGRIQNVNAQIYESYNSTANSKTAGSTYTDKIYYIKQQVQYNGQLYYRISTHPRSGVVGWVKANDMWAQTHVGVDNKQKLLYLKGTGWAYTDAWGAGKDVVYKDLTPFKNQEFIVNLTEKVGDYTWYRGYINGQLLWIQSYNATAEPPFKISSTSMLGRIESADAKIYEEVNNTSKFITAGDTHTNKVFYIKKQAEIDGKLYYQISTGPRSGVIGWVQAVDMWAQNHVTLDSQKKTYYLKGTGWAYTDAWGATKDVVYWDLMPYQYQEFNINLTERVGNYVWYRGYIDGRLVWVQAGNVNETDSRYTTYNMTFQEALNKQMGANPPPQTDEFRNKNAFISAAYVEIEETGAITGSPVNLRTAPVFGDNVADQVGLGTKVTILEKVKGDLHEGTTDWYKIKYNNQTLYVHTSLANPNAKVAKTTTRVNIRESASDTSHVYATVNAGTTVNIVKEGSEWHEISFGTWRNAKRADVEYLLNPNNLDQFQHLVLSGRAGVTEAELKGILQGKGTLSGTEKSFIEASKSFNINEAYLVAHTLLETGNGRSELATGVEVGKNKNGTLVLVTSSNRSSLTDIKKVYNMFGIAAYDNSAVSGGATKAYQAGWTSPAKAIIGGAEWISLNYVNHSTYKQNTLYKMKWNPSAPGTHQYATDIGWVQKQLPKIKEVYESLPNAVLRFEIPKYK</sequence>
<feature type="signal peptide" evidence="6">
    <location>
        <begin position="1"/>
        <end position="25"/>
    </location>
</feature>
<dbReference type="Pfam" id="PF13457">
    <property type="entry name" value="GW"/>
    <property type="match status" value="6"/>
</dbReference>
<dbReference type="Gene3D" id="1.10.530.10">
    <property type="match status" value="1"/>
</dbReference>
<evidence type="ECO:0000256" key="5">
    <source>
        <dbReference type="ARBA" id="ARBA00023316"/>
    </source>
</evidence>
<keyword evidence="5" id="KW-0961">Cell wall biogenesis/degradation</keyword>
<dbReference type="Proteomes" id="UP001596147">
    <property type="component" value="Unassembled WGS sequence"/>
</dbReference>